<organism evidence="12 13">
    <name type="scientific">Limnoglobus roseus</name>
    <dbReference type="NCBI Taxonomy" id="2598579"/>
    <lineage>
        <taxon>Bacteria</taxon>
        <taxon>Pseudomonadati</taxon>
        <taxon>Planctomycetota</taxon>
        <taxon>Planctomycetia</taxon>
        <taxon>Gemmatales</taxon>
        <taxon>Gemmataceae</taxon>
        <taxon>Limnoglobus</taxon>
    </lineage>
</organism>
<feature type="domain" description="Tetrahaem cytochrome" evidence="10">
    <location>
        <begin position="67"/>
        <end position="162"/>
    </location>
</feature>
<evidence type="ECO:0000256" key="6">
    <source>
        <dbReference type="ARBA" id="ARBA00022729"/>
    </source>
</evidence>
<dbReference type="InterPro" id="IPR036280">
    <property type="entry name" value="Multihaem_cyt_sf"/>
</dbReference>
<dbReference type="GO" id="GO:0046872">
    <property type="term" value="F:metal ion binding"/>
    <property type="evidence" value="ECO:0007669"/>
    <property type="project" value="UniProtKB-KW"/>
</dbReference>
<keyword evidence="3" id="KW-0813">Transport</keyword>
<dbReference type="AlphaFoldDB" id="A0A5C1ACD2"/>
<proteinExistence type="predicted"/>
<evidence type="ECO:0000256" key="4">
    <source>
        <dbReference type="ARBA" id="ARBA00022617"/>
    </source>
</evidence>
<dbReference type="Pfam" id="PF14537">
    <property type="entry name" value="Cytochrom_c3_2"/>
    <property type="match status" value="1"/>
</dbReference>
<keyword evidence="9" id="KW-0812">Transmembrane</keyword>
<dbReference type="EMBL" id="CP042425">
    <property type="protein sequence ID" value="QEL16951.1"/>
    <property type="molecule type" value="Genomic_DNA"/>
</dbReference>
<evidence type="ECO:0000259" key="11">
    <source>
        <dbReference type="Pfam" id="PF22113"/>
    </source>
</evidence>
<name>A0A5C1ACD2_9BACT</name>
<keyword evidence="8" id="KW-0408">Iron</keyword>
<protein>
    <submittedName>
        <fullName evidence="12">Uncharacterized protein</fullName>
    </submittedName>
</protein>
<keyword evidence="9" id="KW-0472">Membrane</keyword>
<dbReference type="Pfam" id="PF22113">
    <property type="entry name" value="Mtrc-MtrF_II-IV_dom"/>
    <property type="match status" value="1"/>
</dbReference>
<dbReference type="SUPFAM" id="SSF48695">
    <property type="entry name" value="Multiheme cytochromes"/>
    <property type="match status" value="1"/>
</dbReference>
<evidence type="ECO:0000313" key="13">
    <source>
        <dbReference type="Proteomes" id="UP000324974"/>
    </source>
</evidence>
<evidence type="ECO:0000256" key="5">
    <source>
        <dbReference type="ARBA" id="ARBA00022723"/>
    </source>
</evidence>
<accession>A0A5C1ACD2</accession>
<evidence type="ECO:0000256" key="7">
    <source>
        <dbReference type="ARBA" id="ARBA00022982"/>
    </source>
</evidence>
<evidence type="ECO:0000259" key="10">
    <source>
        <dbReference type="Pfam" id="PF14537"/>
    </source>
</evidence>
<dbReference type="Gene3D" id="3.90.10.10">
    <property type="entry name" value="Cytochrome C3"/>
    <property type="match status" value="1"/>
</dbReference>
<feature type="transmembrane region" description="Helical" evidence="9">
    <location>
        <begin position="33"/>
        <end position="52"/>
    </location>
</feature>
<dbReference type="PANTHER" id="PTHR35038:SF8">
    <property type="entry name" value="C-TYPE POLYHEME CYTOCHROME OMCC"/>
    <property type="match status" value="1"/>
</dbReference>
<dbReference type="InterPro" id="IPR051829">
    <property type="entry name" value="Multiheme_Cytochr_ET"/>
</dbReference>
<keyword evidence="9" id="KW-1133">Transmembrane helix</keyword>
<dbReference type="PANTHER" id="PTHR35038">
    <property type="entry name" value="DISSIMILATORY SULFITE REDUCTASE SIRA"/>
    <property type="match status" value="1"/>
</dbReference>
<feature type="domain" description="Outer membrane cytochrome MtrC/MtrF-like" evidence="11">
    <location>
        <begin position="404"/>
        <end position="507"/>
    </location>
</feature>
<keyword evidence="13" id="KW-1185">Reference proteome</keyword>
<dbReference type="GO" id="GO:0016491">
    <property type="term" value="F:oxidoreductase activity"/>
    <property type="evidence" value="ECO:0007669"/>
    <property type="project" value="TreeGrafter"/>
</dbReference>
<evidence type="ECO:0000256" key="2">
    <source>
        <dbReference type="ARBA" id="ARBA00004196"/>
    </source>
</evidence>
<dbReference type="GO" id="GO:0030313">
    <property type="term" value="C:cell envelope"/>
    <property type="evidence" value="ECO:0007669"/>
    <property type="project" value="UniProtKB-SubCell"/>
</dbReference>
<evidence type="ECO:0000256" key="9">
    <source>
        <dbReference type="SAM" id="Phobius"/>
    </source>
</evidence>
<keyword evidence="5" id="KW-0479">Metal-binding</keyword>
<comment type="subcellular location">
    <subcellularLocation>
        <location evidence="2">Cell envelope</location>
    </subcellularLocation>
</comment>
<evidence type="ECO:0000256" key="3">
    <source>
        <dbReference type="ARBA" id="ARBA00022448"/>
    </source>
</evidence>
<dbReference type="OrthoDB" id="9814800at2"/>
<evidence type="ECO:0000313" key="12">
    <source>
        <dbReference type="EMBL" id="QEL16951.1"/>
    </source>
</evidence>
<keyword evidence="7" id="KW-0249">Electron transport</keyword>
<dbReference type="InterPro" id="IPR054337">
    <property type="entry name" value="Mtrc-MtrF-like_dom_II/IV"/>
</dbReference>
<keyword evidence="6" id="KW-0732">Signal</keyword>
<keyword evidence="4" id="KW-0349">Heme</keyword>
<comment type="cofactor">
    <cofactor evidence="1">
        <name>heme c</name>
        <dbReference type="ChEBI" id="CHEBI:61717"/>
    </cofactor>
</comment>
<dbReference type="Proteomes" id="UP000324974">
    <property type="component" value="Chromosome"/>
</dbReference>
<dbReference type="RefSeq" id="WP_149111616.1">
    <property type="nucleotide sequence ID" value="NZ_CP042425.1"/>
</dbReference>
<evidence type="ECO:0000256" key="1">
    <source>
        <dbReference type="ARBA" id="ARBA00001926"/>
    </source>
</evidence>
<dbReference type="KEGG" id="lrs:PX52LOC_03927"/>
<dbReference type="InterPro" id="IPR012286">
    <property type="entry name" value="Tetrahaem_cytochrome"/>
</dbReference>
<reference evidence="13" key="1">
    <citation type="submission" date="2019-08" db="EMBL/GenBank/DDBJ databases">
        <title>Limnoglobus roseus gen. nov., sp. nov., a novel freshwater planctomycete with a giant genome from the family Gemmataceae.</title>
        <authorList>
            <person name="Kulichevskaya I.S."/>
            <person name="Naumoff D.G."/>
            <person name="Miroshnikov K."/>
            <person name="Ivanova A."/>
            <person name="Philippov D.A."/>
            <person name="Hakobyan A."/>
            <person name="Rijpstra I.C."/>
            <person name="Sinninghe Damste J.S."/>
            <person name="Liesack W."/>
            <person name="Dedysh S.N."/>
        </authorList>
    </citation>
    <scope>NUCLEOTIDE SEQUENCE [LARGE SCALE GENOMIC DNA]</scope>
    <source>
        <strain evidence="13">PX52</strain>
    </source>
</reference>
<gene>
    <name evidence="12" type="ORF">PX52LOC_03927</name>
</gene>
<sequence>MNPNHSPSRERVERYAGRLRRYFLDNPLERRKVFYTLLAVCSATILLGIFALTRSDRPYSHGPVAGVHTSFDANCEACHKPQSIGSVGVSAFNPQSRWLDLECQTCHGGPDHHRDAKWPTDWPSQEINGKPTDAQCAACHHDHNGKDFSLVRLDDAHCTKCHADLANYHKAGSSQFVMKVKNFYDPAGGHPEFKKLDAEKQKPHERGLKFSHAHHMTEGVGYLAAGRGKMTKKDLVALNKDDPTAASRYFGKDAAADAAVQLRCSSCHQLDAGRMNLDGKSSLVASLAGDPKASILPPRAEGAYYLPINYEAHCQTCHPLKSPALTSDAGQEFPAFDLPHRKQPKEMKEVLRARYSGYLLSEKGKLDLLNKNAGDEETLKVGQQLEQAVNKSLGKLFASVNPNAKNAISGGTCTECHMTAGNDPNVEKVTVVSPAIPTVWFEHSKFNHISHRSYSCIDCHPNTAPAPQGKATFDAAKIYTGDDQKINILGVESCRVCHTPNTTRDVHGVGMGGVRSNCTDCHRYHNGDNPFQGRGAELRDPPKK</sequence>
<evidence type="ECO:0000256" key="8">
    <source>
        <dbReference type="ARBA" id="ARBA00023004"/>
    </source>
</evidence>